<dbReference type="RefSeq" id="WP_244675002.1">
    <property type="nucleotide sequence ID" value="NZ_CP095046.1"/>
</dbReference>
<keyword evidence="1" id="KW-0732">Signal</keyword>
<dbReference type="PANTHER" id="PTHR38599:SF1">
    <property type="entry name" value="CUPIN DOMAIN PROTEIN (AFU_ORTHOLOGUE AFUA_3G13620)"/>
    <property type="match status" value="1"/>
</dbReference>
<dbReference type="InterPro" id="IPR013096">
    <property type="entry name" value="Cupin_2"/>
</dbReference>
<feature type="signal peptide" evidence="1">
    <location>
        <begin position="1"/>
        <end position="26"/>
    </location>
</feature>
<dbReference type="InterPro" id="IPR011051">
    <property type="entry name" value="RmlC_Cupin_sf"/>
</dbReference>
<keyword evidence="4" id="KW-1185">Reference proteome</keyword>
<dbReference type="InterPro" id="IPR014710">
    <property type="entry name" value="RmlC-like_jellyroll"/>
</dbReference>
<dbReference type="PANTHER" id="PTHR38599">
    <property type="entry name" value="CUPIN DOMAIN PROTEIN (AFU_ORTHOLOGUE AFUA_3G13620)"/>
    <property type="match status" value="1"/>
</dbReference>
<dbReference type="EMBL" id="CP095046">
    <property type="protein sequence ID" value="UOQ71595.1"/>
    <property type="molecule type" value="Genomic_DNA"/>
</dbReference>
<protein>
    <submittedName>
        <fullName evidence="3">Cupin domain-containing protein</fullName>
    </submittedName>
</protein>
<dbReference type="KEGG" id="hcu:MUN79_23745"/>
<dbReference type="Gene3D" id="2.60.120.10">
    <property type="entry name" value="Jelly Rolls"/>
    <property type="match status" value="1"/>
</dbReference>
<evidence type="ECO:0000256" key="1">
    <source>
        <dbReference type="SAM" id="SignalP"/>
    </source>
</evidence>
<name>A0A8T9Q3H2_9BACT</name>
<accession>A0A8T9Q3H2</accession>
<sequence length="139" mass="14877">MKKHLLSGTLTLAVVAACLASAPARAQTQPLPTGIRRVALQRHDLATPGREAVQTRIEFDPGAAFGRHNHPGEELIYVLEGELQYQVDGQPPVTLKAGEVLFIPAGTVHAARNVGKVKASELATYLVEKGKPILTLVKD</sequence>
<dbReference type="PROSITE" id="PS51257">
    <property type="entry name" value="PROKAR_LIPOPROTEIN"/>
    <property type="match status" value="1"/>
</dbReference>
<evidence type="ECO:0000313" key="3">
    <source>
        <dbReference type="EMBL" id="UOQ71595.1"/>
    </source>
</evidence>
<reference evidence="3" key="1">
    <citation type="submission" date="2022-04" db="EMBL/GenBank/DDBJ databases">
        <title>Hymenobacter sp. isolated from the air.</title>
        <authorList>
            <person name="Won M."/>
            <person name="Lee C.-M."/>
            <person name="Woen H.-Y."/>
            <person name="Kwon S.-W."/>
        </authorList>
    </citation>
    <scope>NUCLEOTIDE SEQUENCE</scope>
    <source>
        <strain evidence="3">5116S-3</strain>
    </source>
</reference>
<evidence type="ECO:0000259" key="2">
    <source>
        <dbReference type="Pfam" id="PF07883"/>
    </source>
</evidence>
<dbReference type="Pfam" id="PF07883">
    <property type="entry name" value="Cupin_2"/>
    <property type="match status" value="1"/>
</dbReference>
<evidence type="ECO:0000313" key="4">
    <source>
        <dbReference type="Proteomes" id="UP000831796"/>
    </source>
</evidence>
<dbReference type="Proteomes" id="UP000831796">
    <property type="component" value="Chromosome"/>
</dbReference>
<dbReference type="AlphaFoldDB" id="A0A8T9Q3H2"/>
<organism evidence="3 4">
    <name type="scientific">Hymenobacter cellulosilyticus</name>
    <dbReference type="NCBI Taxonomy" id="2932248"/>
    <lineage>
        <taxon>Bacteria</taxon>
        <taxon>Pseudomonadati</taxon>
        <taxon>Bacteroidota</taxon>
        <taxon>Cytophagia</taxon>
        <taxon>Cytophagales</taxon>
        <taxon>Hymenobacteraceae</taxon>
        <taxon>Hymenobacter</taxon>
    </lineage>
</organism>
<proteinExistence type="predicted"/>
<dbReference type="SUPFAM" id="SSF51182">
    <property type="entry name" value="RmlC-like cupins"/>
    <property type="match status" value="1"/>
</dbReference>
<feature type="chain" id="PRO_5035813620" evidence="1">
    <location>
        <begin position="27"/>
        <end position="139"/>
    </location>
</feature>
<gene>
    <name evidence="3" type="ORF">MUN79_23745</name>
</gene>
<feature type="domain" description="Cupin type-2" evidence="2">
    <location>
        <begin position="57"/>
        <end position="120"/>
    </location>
</feature>
<dbReference type="CDD" id="cd02235">
    <property type="entry name" value="cupin_BLL4011-like"/>
    <property type="match status" value="1"/>
</dbReference>